<dbReference type="InterPro" id="IPR046348">
    <property type="entry name" value="SIS_dom_sf"/>
</dbReference>
<dbReference type="PANTHER" id="PTHR43443">
    <property type="entry name" value="3-HEXULOSE-6-PHOSPHATE ISOMERASE"/>
    <property type="match status" value="1"/>
</dbReference>
<protein>
    <submittedName>
        <fullName evidence="3">6-phospho-3-hexuloisomerase</fullName>
    </submittedName>
</protein>
<proteinExistence type="inferred from homology"/>
<dbReference type="Gene3D" id="3.40.50.10490">
    <property type="entry name" value="Glucose-6-phosphate isomerase like protein, domain 1"/>
    <property type="match status" value="1"/>
</dbReference>
<dbReference type="EMBL" id="JACOON010000004">
    <property type="protein sequence ID" value="MBC5648532.1"/>
    <property type="molecule type" value="Genomic_DNA"/>
</dbReference>
<name>A0ABR7EFK2_9FIRM</name>
<accession>A0ABR7EFK2</accession>
<evidence type="ECO:0000313" key="4">
    <source>
        <dbReference type="Proteomes" id="UP000606889"/>
    </source>
</evidence>
<dbReference type="InterPro" id="IPR017552">
    <property type="entry name" value="PHI/rmpB"/>
</dbReference>
<dbReference type="NCBIfam" id="TIGR03127">
    <property type="entry name" value="RuMP_HxlB"/>
    <property type="match status" value="1"/>
</dbReference>
<dbReference type="Proteomes" id="UP000606889">
    <property type="component" value="Unassembled WGS sequence"/>
</dbReference>
<dbReference type="RefSeq" id="WP_186858031.1">
    <property type="nucleotide sequence ID" value="NZ_JACOON010000004.1"/>
</dbReference>
<organism evidence="3 4">
    <name type="scientific">Christensenella tenuis</name>
    <dbReference type="NCBI Taxonomy" id="2763033"/>
    <lineage>
        <taxon>Bacteria</taxon>
        <taxon>Bacillati</taxon>
        <taxon>Bacillota</taxon>
        <taxon>Clostridia</taxon>
        <taxon>Christensenellales</taxon>
        <taxon>Christensenellaceae</taxon>
        <taxon>Christensenella</taxon>
    </lineage>
</organism>
<dbReference type="CDD" id="cd05005">
    <property type="entry name" value="SIS_PHI"/>
    <property type="match status" value="1"/>
</dbReference>
<dbReference type="Pfam" id="PF01380">
    <property type="entry name" value="SIS"/>
    <property type="match status" value="1"/>
</dbReference>
<feature type="domain" description="SIS" evidence="2">
    <location>
        <begin position="27"/>
        <end position="171"/>
    </location>
</feature>
<evidence type="ECO:0000256" key="1">
    <source>
        <dbReference type="ARBA" id="ARBA00009235"/>
    </source>
</evidence>
<sequence length="184" mass="19721">MDARTEAILSELGGTLGKIDEEQAAAFAQMVYEAPRVFLAGCGRSGLMVRAFAMRCMHMGKTVYVLGDVTTPSIRKGDLLVVASGSGETESLVSHVKKAKKFGAKVATVTIYPKAAIGSMSDCAVWINAPTSKSEEDTGVTSVQPMGSLFEQSLLLFLDTTIVRMMELSGKSSEEMFENHANLE</sequence>
<dbReference type="SUPFAM" id="SSF53697">
    <property type="entry name" value="SIS domain"/>
    <property type="match status" value="1"/>
</dbReference>
<dbReference type="PROSITE" id="PS51464">
    <property type="entry name" value="SIS"/>
    <property type="match status" value="1"/>
</dbReference>
<evidence type="ECO:0000313" key="3">
    <source>
        <dbReference type="EMBL" id="MBC5648532.1"/>
    </source>
</evidence>
<evidence type="ECO:0000259" key="2">
    <source>
        <dbReference type="PROSITE" id="PS51464"/>
    </source>
</evidence>
<gene>
    <name evidence="3" type="primary">hxlB</name>
    <name evidence="3" type="ORF">H8S18_09305</name>
</gene>
<comment type="similarity">
    <text evidence="1">Belongs to the SIS family. PHI subfamily.</text>
</comment>
<comment type="caution">
    <text evidence="3">The sequence shown here is derived from an EMBL/GenBank/DDBJ whole genome shotgun (WGS) entry which is preliminary data.</text>
</comment>
<keyword evidence="4" id="KW-1185">Reference proteome</keyword>
<dbReference type="PANTHER" id="PTHR43443:SF1">
    <property type="entry name" value="3-HEXULOSE-6-PHOSPHATE ISOMERASE"/>
    <property type="match status" value="1"/>
</dbReference>
<reference evidence="3 4" key="1">
    <citation type="submission" date="2020-08" db="EMBL/GenBank/DDBJ databases">
        <title>Genome public.</title>
        <authorList>
            <person name="Liu C."/>
            <person name="Sun Q."/>
        </authorList>
    </citation>
    <scope>NUCLEOTIDE SEQUENCE [LARGE SCALE GENOMIC DNA]</scope>
    <source>
        <strain evidence="3 4">NSJ-35</strain>
    </source>
</reference>
<dbReference type="InterPro" id="IPR001347">
    <property type="entry name" value="SIS_dom"/>
</dbReference>